<dbReference type="Proteomes" id="UP001275084">
    <property type="component" value="Unassembled WGS sequence"/>
</dbReference>
<name>A0AAJ0HHJ4_9PEZI</name>
<organism evidence="3 4">
    <name type="scientific">Lasiosphaeria hispida</name>
    <dbReference type="NCBI Taxonomy" id="260671"/>
    <lineage>
        <taxon>Eukaryota</taxon>
        <taxon>Fungi</taxon>
        <taxon>Dikarya</taxon>
        <taxon>Ascomycota</taxon>
        <taxon>Pezizomycotina</taxon>
        <taxon>Sordariomycetes</taxon>
        <taxon>Sordariomycetidae</taxon>
        <taxon>Sordariales</taxon>
        <taxon>Lasiosphaeriaceae</taxon>
        <taxon>Lasiosphaeria</taxon>
    </lineage>
</organism>
<feature type="transmembrane region" description="Helical" evidence="2">
    <location>
        <begin position="167"/>
        <end position="190"/>
    </location>
</feature>
<dbReference type="Pfam" id="PF06687">
    <property type="entry name" value="SUR7"/>
    <property type="match status" value="1"/>
</dbReference>
<feature type="transmembrane region" description="Helical" evidence="2">
    <location>
        <begin position="6"/>
        <end position="26"/>
    </location>
</feature>
<dbReference type="InterPro" id="IPR009571">
    <property type="entry name" value="SUR7/Rim9-like_fungi"/>
</dbReference>
<dbReference type="PANTHER" id="PTHR28019">
    <property type="entry name" value="CELL MEMBRANE PROTEIN YLR413W-RELATED"/>
    <property type="match status" value="1"/>
</dbReference>
<dbReference type="AlphaFoldDB" id="A0AAJ0HHJ4"/>
<accession>A0AAJ0HHJ4</accession>
<dbReference type="InterPro" id="IPR052413">
    <property type="entry name" value="SUR7_domain"/>
</dbReference>
<proteinExistence type="predicted"/>
<keyword evidence="2" id="KW-1133">Transmembrane helix</keyword>
<feature type="region of interest" description="Disordered" evidence="1">
    <location>
        <begin position="338"/>
        <end position="385"/>
    </location>
</feature>
<keyword evidence="4" id="KW-1185">Reference proteome</keyword>
<reference evidence="3" key="1">
    <citation type="journal article" date="2023" name="Mol. Phylogenet. Evol.">
        <title>Genome-scale phylogeny and comparative genomics of the fungal order Sordariales.</title>
        <authorList>
            <person name="Hensen N."/>
            <person name="Bonometti L."/>
            <person name="Westerberg I."/>
            <person name="Brannstrom I.O."/>
            <person name="Guillou S."/>
            <person name="Cros-Aarteil S."/>
            <person name="Calhoun S."/>
            <person name="Haridas S."/>
            <person name="Kuo A."/>
            <person name="Mondo S."/>
            <person name="Pangilinan J."/>
            <person name="Riley R."/>
            <person name="LaButti K."/>
            <person name="Andreopoulos B."/>
            <person name="Lipzen A."/>
            <person name="Chen C."/>
            <person name="Yan M."/>
            <person name="Daum C."/>
            <person name="Ng V."/>
            <person name="Clum A."/>
            <person name="Steindorff A."/>
            <person name="Ohm R.A."/>
            <person name="Martin F."/>
            <person name="Silar P."/>
            <person name="Natvig D.O."/>
            <person name="Lalanne C."/>
            <person name="Gautier V."/>
            <person name="Ament-Velasquez S.L."/>
            <person name="Kruys A."/>
            <person name="Hutchinson M.I."/>
            <person name="Powell A.J."/>
            <person name="Barry K."/>
            <person name="Miller A.N."/>
            <person name="Grigoriev I.V."/>
            <person name="Debuchy R."/>
            <person name="Gladieux P."/>
            <person name="Hiltunen Thoren M."/>
            <person name="Johannesson H."/>
        </authorList>
    </citation>
    <scope>NUCLEOTIDE SEQUENCE</scope>
    <source>
        <strain evidence="3">CBS 955.72</strain>
    </source>
</reference>
<dbReference type="GO" id="GO:0051285">
    <property type="term" value="C:cell cortex of cell tip"/>
    <property type="evidence" value="ECO:0007669"/>
    <property type="project" value="TreeGrafter"/>
</dbReference>
<comment type="caution">
    <text evidence="3">The sequence shown here is derived from an EMBL/GenBank/DDBJ whole genome shotgun (WGS) entry which is preliminary data.</text>
</comment>
<dbReference type="GO" id="GO:0031505">
    <property type="term" value="P:fungal-type cell wall organization"/>
    <property type="evidence" value="ECO:0007669"/>
    <property type="project" value="TreeGrafter"/>
</dbReference>
<evidence type="ECO:0000313" key="4">
    <source>
        <dbReference type="Proteomes" id="UP001275084"/>
    </source>
</evidence>
<dbReference type="PANTHER" id="PTHR28019:SF2">
    <property type="entry name" value="CELL MEMBRANE PROTEIN YLR413W-RELATED"/>
    <property type="match status" value="1"/>
</dbReference>
<feature type="transmembrane region" description="Helical" evidence="2">
    <location>
        <begin position="211"/>
        <end position="233"/>
    </location>
</feature>
<keyword evidence="2" id="KW-0472">Membrane</keyword>
<evidence type="ECO:0000313" key="3">
    <source>
        <dbReference type="EMBL" id="KAK3352560.1"/>
    </source>
</evidence>
<evidence type="ECO:0000256" key="1">
    <source>
        <dbReference type="SAM" id="MobiDB-lite"/>
    </source>
</evidence>
<dbReference type="EMBL" id="JAUIQD010000004">
    <property type="protein sequence ID" value="KAK3352560.1"/>
    <property type="molecule type" value="Genomic_DNA"/>
</dbReference>
<reference evidence="3" key="2">
    <citation type="submission" date="2023-06" db="EMBL/GenBank/DDBJ databases">
        <authorList>
            <consortium name="Lawrence Berkeley National Laboratory"/>
            <person name="Haridas S."/>
            <person name="Hensen N."/>
            <person name="Bonometti L."/>
            <person name="Westerberg I."/>
            <person name="Brannstrom I.O."/>
            <person name="Guillou S."/>
            <person name="Cros-Aarteil S."/>
            <person name="Calhoun S."/>
            <person name="Kuo A."/>
            <person name="Mondo S."/>
            <person name="Pangilinan J."/>
            <person name="Riley R."/>
            <person name="Labutti K."/>
            <person name="Andreopoulos B."/>
            <person name="Lipzen A."/>
            <person name="Chen C."/>
            <person name="Yanf M."/>
            <person name="Daum C."/>
            <person name="Ng V."/>
            <person name="Clum A."/>
            <person name="Steindorff A."/>
            <person name="Ohm R."/>
            <person name="Martin F."/>
            <person name="Silar P."/>
            <person name="Natvig D."/>
            <person name="Lalanne C."/>
            <person name="Gautier V."/>
            <person name="Ament-Velasquez S.L."/>
            <person name="Kruys A."/>
            <person name="Hutchinson M.I."/>
            <person name="Powell A.J."/>
            <person name="Barry K."/>
            <person name="Miller A.N."/>
            <person name="Grigoriev I.V."/>
            <person name="Debuchy R."/>
            <person name="Gladieux P."/>
            <person name="Thoren M.H."/>
            <person name="Johannesson H."/>
        </authorList>
    </citation>
    <scope>NUCLEOTIDE SEQUENCE</scope>
    <source>
        <strain evidence="3">CBS 955.72</strain>
    </source>
</reference>
<evidence type="ECO:0000256" key="2">
    <source>
        <dbReference type="SAM" id="Phobius"/>
    </source>
</evidence>
<gene>
    <name evidence="3" type="ORF">B0T25DRAFT_454688</name>
</gene>
<feature type="transmembrane region" description="Helical" evidence="2">
    <location>
        <begin position="142"/>
        <end position="161"/>
    </location>
</feature>
<dbReference type="GO" id="GO:0005886">
    <property type="term" value="C:plasma membrane"/>
    <property type="evidence" value="ECO:0007669"/>
    <property type="project" value="InterPro"/>
</dbReference>
<sequence length="385" mass="40520">MVGFVPAILSLLVFILILFVILGGIGGRLTGLYYLKTDISELGVPSKLQNSTFLQDLSLFSGADYVGDVATASSLGLASSYTISLLTSCGHFPDGAISCTTPRFGFYFEPVADLKLDGTSLSGTYSQDFLNTISSYGKVNRFLAIAYVASAMLSFVAPLMAFCSAVLAVAASSIATLLLFAGSIASVVCYRKVNSAFNNAFNFDGMTSKTGSYPVALSFVAFAFSVCASILFLTRARTAAVSARRGKPVIARSVGGKAGESLLAGEEGREGSRGIVSGTDAKTQKSGLWGRIPTFTQHKYVQVEKQPSLVRTDVAGHEQAVLLNSPDGVRQRLDEDWATPDDYSHSKGETGSAASGGASIPLVSIGANKQTKDMNTAYEPYSAPK</sequence>
<keyword evidence="2" id="KW-0812">Transmembrane</keyword>
<protein>
    <submittedName>
        <fullName evidence="3">SUR7/PalI family-domain-containing protein</fullName>
    </submittedName>
</protein>